<reference evidence="1" key="1">
    <citation type="submission" date="2018-01" db="EMBL/GenBank/DDBJ databases">
        <authorList>
            <person name="Regsiter A."/>
            <person name="William W."/>
        </authorList>
    </citation>
    <scope>NUCLEOTIDE SEQUENCE</scope>
    <source>
        <strain evidence="1">TRIP AH-1</strain>
    </source>
</reference>
<name>A0A445MZI7_9BACT</name>
<sequence length="30" mass="3331">MAITLMIAESNPADKETMVKLIVNLINSRN</sequence>
<protein>
    <submittedName>
        <fullName evidence="1">Uncharacterized protein</fullName>
    </submittedName>
</protein>
<dbReference type="EMBL" id="OJIN01000176">
    <property type="protein sequence ID" value="SPD74843.1"/>
    <property type="molecule type" value="Genomic_DNA"/>
</dbReference>
<proteinExistence type="predicted"/>
<gene>
    <name evidence="1" type="ORF">PITCH_A350052</name>
</gene>
<dbReference type="AlphaFoldDB" id="A0A445MZI7"/>
<organism evidence="1">
    <name type="scientific">uncultured Desulfobacterium sp</name>
    <dbReference type="NCBI Taxonomy" id="201089"/>
    <lineage>
        <taxon>Bacteria</taxon>
        <taxon>Pseudomonadati</taxon>
        <taxon>Thermodesulfobacteriota</taxon>
        <taxon>Desulfobacteria</taxon>
        <taxon>Desulfobacterales</taxon>
        <taxon>Desulfobacteriaceae</taxon>
        <taxon>Desulfobacterium</taxon>
        <taxon>environmental samples</taxon>
    </lineage>
</organism>
<evidence type="ECO:0000313" key="1">
    <source>
        <dbReference type="EMBL" id="SPD74843.1"/>
    </source>
</evidence>
<accession>A0A445MZI7</accession>